<evidence type="ECO:0000256" key="10">
    <source>
        <dbReference type="HAMAP-Rule" id="MF_00454"/>
    </source>
</evidence>
<dbReference type="Pfam" id="PF02537">
    <property type="entry name" value="CRCB"/>
    <property type="match status" value="1"/>
</dbReference>
<dbReference type="GO" id="GO:0140114">
    <property type="term" value="P:cellular detoxification of fluoride"/>
    <property type="evidence" value="ECO:0007669"/>
    <property type="project" value="UniProtKB-UniRule"/>
</dbReference>
<comment type="similarity">
    <text evidence="7 10">Belongs to the fluoride channel Fluc/FEX (TC 1.A.43) family.</text>
</comment>
<organism evidence="11 12">
    <name type="scientific">Lysinibacillus telephonicus</name>
    <dbReference type="NCBI Taxonomy" id="1714840"/>
    <lineage>
        <taxon>Bacteria</taxon>
        <taxon>Bacillati</taxon>
        <taxon>Bacillota</taxon>
        <taxon>Bacilli</taxon>
        <taxon>Bacillales</taxon>
        <taxon>Bacillaceae</taxon>
        <taxon>Lysinibacillus</taxon>
    </lineage>
</organism>
<comment type="catalytic activity">
    <reaction evidence="8">
        <text>fluoride(in) = fluoride(out)</text>
        <dbReference type="Rhea" id="RHEA:76159"/>
        <dbReference type="ChEBI" id="CHEBI:17051"/>
    </reaction>
    <physiologicalReaction direction="left-to-right" evidence="8">
        <dbReference type="Rhea" id="RHEA:76160"/>
    </physiologicalReaction>
</comment>
<dbReference type="GO" id="GO:0062054">
    <property type="term" value="F:fluoride channel activity"/>
    <property type="evidence" value="ECO:0007669"/>
    <property type="project" value="UniProtKB-UniRule"/>
</dbReference>
<keyword evidence="5 10" id="KW-0472">Membrane</keyword>
<dbReference type="AlphaFoldDB" id="A0A3S0HJG0"/>
<sequence length="123" mass="13804">MVTIMTNWLQVFIGGMVGAILRFTVQTLTSTSIMLWVVNILGSFILGSLNGYFEKKESTYKLFFTTGLLGAFTTFSTFSQNWFLFLRDNVIFGIVYGIAMTAVSFIAAFIGYFLNRGKSLWNG</sequence>
<dbReference type="EMBL" id="RXNR01000019">
    <property type="protein sequence ID" value="RTQ93465.1"/>
    <property type="molecule type" value="Genomic_DNA"/>
</dbReference>
<keyword evidence="10" id="KW-0915">Sodium</keyword>
<keyword evidence="3 10" id="KW-0812">Transmembrane</keyword>
<feature type="binding site" evidence="10">
    <location>
        <position position="70"/>
    </location>
    <ligand>
        <name>Na(+)</name>
        <dbReference type="ChEBI" id="CHEBI:29101"/>
        <note>structural</note>
    </ligand>
</feature>
<evidence type="ECO:0000313" key="11">
    <source>
        <dbReference type="EMBL" id="RTQ93465.1"/>
    </source>
</evidence>
<evidence type="ECO:0000256" key="8">
    <source>
        <dbReference type="ARBA" id="ARBA00035585"/>
    </source>
</evidence>
<keyword evidence="12" id="KW-1185">Reference proteome</keyword>
<dbReference type="HAMAP" id="MF_00454">
    <property type="entry name" value="FluC"/>
    <property type="match status" value="1"/>
</dbReference>
<protein>
    <recommendedName>
        <fullName evidence="10">Fluoride-specific ion channel FluC</fullName>
    </recommendedName>
</protein>
<dbReference type="GO" id="GO:0005886">
    <property type="term" value="C:plasma membrane"/>
    <property type="evidence" value="ECO:0007669"/>
    <property type="project" value="UniProtKB-SubCell"/>
</dbReference>
<keyword evidence="10" id="KW-0813">Transport</keyword>
<comment type="function">
    <text evidence="9 10">Fluoride-specific ion channel. Important for reducing fluoride concentration in the cell, thus reducing its toxicity.</text>
</comment>
<comment type="activity regulation">
    <text evidence="10">Na(+) is not transported, but it plays an essential structural role and its presence is essential for fluoride channel function.</text>
</comment>
<feature type="transmembrane region" description="Helical" evidence="10">
    <location>
        <begin position="90"/>
        <end position="114"/>
    </location>
</feature>
<name>A0A3S0HJG0_9BACI</name>
<proteinExistence type="inferred from homology"/>
<evidence type="ECO:0000256" key="4">
    <source>
        <dbReference type="ARBA" id="ARBA00022989"/>
    </source>
</evidence>
<feature type="transmembrane region" description="Helical" evidence="10">
    <location>
        <begin position="60"/>
        <end position="78"/>
    </location>
</feature>
<dbReference type="InterPro" id="IPR003691">
    <property type="entry name" value="FluC"/>
</dbReference>
<evidence type="ECO:0000256" key="9">
    <source>
        <dbReference type="ARBA" id="ARBA00049940"/>
    </source>
</evidence>
<keyword evidence="6 10" id="KW-0407">Ion channel</keyword>
<keyword evidence="2 10" id="KW-1003">Cell membrane</keyword>
<comment type="subcellular location">
    <subcellularLocation>
        <location evidence="1 10">Cell membrane</location>
        <topology evidence="1 10">Multi-pass membrane protein</topology>
    </subcellularLocation>
</comment>
<comment type="caution">
    <text evidence="11">The sequence shown here is derived from an EMBL/GenBank/DDBJ whole genome shotgun (WGS) entry which is preliminary data.</text>
</comment>
<feature type="binding site" evidence="10">
    <location>
        <position position="73"/>
    </location>
    <ligand>
        <name>Na(+)</name>
        <dbReference type="ChEBI" id="CHEBI:29101"/>
        <note>structural</note>
    </ligand>
</feature>
<dbReference type="OrthoDB" id="9799631at2"/>
<evidence type="ECO:0000256" key="5">
    <source>
        <dbReference type="ARBA" id="ARBA00023136"/>
    </source>
</evidence>
<evidence type="ECO:0000256" key="2">
    <source>
        <dbReference type="ARBA" id="ARBA00022475"/>
    </source>
</evidence>
<feature type="transmembrane region" description="Helical" evidence="10">
    <location>
        <begin position="31"/>
        <end position="53"/>
    </location>
</feature>
<evidence type="ECO:0000313" key="12">
    <source>
        <dbReference type="Proteomes" id="UP000276349"/>
    </source>
</evidence>
<evidence type="ECO:0000256" key="6">
    <source>
        <dbReference type="ARBA" id="ARBA00023303"/>
    </source>
</evidence>
<feature type="transmembrane region" description="Helical" evidence="10">
    <location>
        <begin position="7"/>
        <end position="25"/>
    </location>
</feature>
<keyword evidence="10" id="KW-0479">Metal-binding</keyword>
<keyword evidence="4 10" id="KW-1133">Transmembrane helix</keyword>
<reference evidence="11 12" key="1">
    <citation type="submission" date="2018-12" db="EMBL/GenBank/DDBJ databases">
        <authorList>
            <person name="Yu L."/>
        </authorList>
    </citation>
    <scope>NUCLEOTIDE SEQUENCE [LARGE SCALE GENOMIC DNA]</scope>
    <source>
        <strain evidence="11 12">S5H2222</strain>
    </source>
</reference>
<accession>A0A3S0HJG0</accession>
<dbReference type="Proteomes" id="UP000276349">
    <property type="component" value="Unassembled WGS sequence"/>
</dbReference>
<evidence type="ECO:0000256" key="7">
    <source>
        <dbReference type="ARBA" id="ARBA00035120"/>
    </source>
</evidence>
<dbReference type="GO" id="GO:0046872">
    <property type="term" value="F:metal ion binding"/>
    <property type="evidence" value="ECO:0007669"/>
    <property type="project" value="UniProtKB-KW"/>
</dbReference>
<evidence type="ECO:0000256" key="1">
    <source>
        <dbReference type="ARBA" id="ARBA00004651"/>
    </source>
</evidence>
<evidence type="ECO:0000256" key="3">
    <source>
        <dbReference type="ARBA" id="ARBA00022692"/>
    </source>
</evidence>
<keyword evidence="10" id="KW-0406">Ion transport</keyword>
<gene>
    <name evidence="10" type="primary">fluC</name>
    <name evidence="10" type="synonym">crcB</name>
    <name evidence="11" type="ORF">EKG35_08725</name>
</gene>